<gene>
    <name evidence="5" type="primary">LOC110985991</name>
</gene>
<dbReference type="InterPro" id="IPR050196">
    <property type="entry name" value="Cytochrome_P450_Monoox"/>
</dbReference>
<keyword evidence="4" id="KW-1185">Reference proteome</keyword>
<dbReference type="InterPro" id="IPR017972">
    <property type="entry name" value="Cyt_P450_CS"/>
</dbReference>
<dbReference type="Gene3D" id="1.10.630.10">
    <property type="entry name" value="Cytochrome P450"/>
    <property type="match status" value="1"/>
</dbReference>
<feature type="binding site" description="axial binding residue" evidence="2">
    <location>
        <position position="449"/>
    </location>
    <ligand>
        <name>heme</name>
        <dbReference type="ChEBI" id="CHEBI:30413"/>
    </ligand>
    <ligandPart>
        <name>Fe</name>
        <dbReference type="ChEBI" id="CHEBI:18248"/>
    </ligandPart>
</feature>
<keyword evidence="2 3" id="KW-0349">Heme</keyword>
<sequence>MLWQVVFLALVLVSLMVFVSVRKSISKRHALKKLPSPPGAHWLYGHDRQGPFDPGYKWLIDTVTAFPRIYTLWLGPTPLPMLVHPETIKPLLMGTVSNKKSEFYELFFDWVGEGLGTAEGAKWKRNRRLLTRSFNLDILRTYTPVSNDCVEVLLEKMNQAAVEGQQFEMYSGLVLCTYDVILRTACSYKSSCQIRQIDQENGFNVLSACEALLQFIQLRQYSNRLLLIPWIFRLSANYSEYRNAFQYLRKFAGKLVEERKKELSEKADAGDPITKPRDFLDTLVMARDEEGSGLTVKEMVDEVNTFLFAGHETTATSMTWFLYFLSKHPEHQTKIREEVEEILAGRDSERITVKDLSRLEYMTMAIKESLRMMPAGPLISRTLTAPYTVDGVTIPQGTMVGICLHQLHHNPTVWGDDHMEYKPSRFLPENVAKMDPFSYSPFSAGSRNCIGQQFALNEMKVFTARILKRFRLKWVEGEPDLMPSMTFVSKPMKPLYINLEAMPKAS</sequence>
<dbReference type="KEGG" id="aplc:110985991"/>
<comment type="cofactor">
    <cofactor evidence="2">
        <name>heme</name>
        <dbReference type="ChEBI" id="CHEBI:30413"/>
    </cofactor>
</comment>
<dbReference type="Proteomes" id="UP000694845">
    <property type="component" value="Unplaced"/>
</dbReference>
<evidence type="ECO:0000256" key="1">
    <source>
        <dbReference type="ARBA" id="ARBA00010617"/>
    </source>
</evidence>
<dbReference type="RefSeq" id="XP_022103238.1">
    <property type="nucleotide sequence ID" value="XM_022247546.1"/>
</dbReference>
<dbReference type="OrthoDB" id="1470350at2759"/>
<dbReference type="GO" id="GO:0020037">
    <property type="term" value="F:heme binding"/>
    <property type="evidence" value="ECO:0007669"/>
    <property type="project" value="InterPro"/>
</dbReference>
<organism evidence="4 5">
    <name type="scientific">Acanthaster planci</name>
    <name type="common">Crown-of-thorns starfish</name>
    <dbReference type="NCBI Taxonomy" id="133434"/>
    <lineage>
        <taxon>Eukaryota</taxon>
        <taxon>Metazoa</taxon>
        <taxon>Echinodermata</taxon>
        <taxon>Eleutherozoa</taxon>
        <taxon>Asterozoa</taxon>
        <taxon>Asteroidea</taxon>
        <taxon>Valvatacea</taxon>
        <taxon>Valvatida</taxon>
        <taxon>Acanthasteridae</taxon>
        <taxon>Acanthaster</taxon>
    </lineage>
</organism>
<dbReference type="GO" id="GO:0016705">
    <property type="term" value="F:oxidoreductase activity, acting on paired donors, with incorporation or reduction of molecular oxygen"/>
    <property type="evidence" value="ECO:0007669"/>
    <property type="project" value="InterPro"/>
</dbReference>
<dbReference type="PRINTS" id="PR00463">
    <property type="entry name" value="EP450I"/>
</dbReference>
<accession>A0A8B7ZC46</accession>
<evidence type="ECO:0000313" key="5">
    <source>
        <dbReference type="RefSeq" id="XP_022103238.1"/>
    </source>
</evidence>
<dbReference type="GeneID" id="110985991"/>
<dbReference type="Pfam" id="PF00067">
    <property type="entry name" value="p450"/>
    <property type="match status" value="1"/>
</dbReference>
<dbReference type="PANTHER" id="PTHR24291:SF201">
    <property type="entry name" value="CYTOCHROME P450, FAMILY 4, SUBFAMILY B, POLYPEPTIDE 7"/>
    <property type="match status" value="1"/>
</dbReference>
<proteinExistence type="inferred from homology"/>
<evidence type="ECO:0000313" key="4">
    <source>
        <dbReference type="Proteomes" id="UP000694845"/>
    </source>
</evidence>
<keyword evidence="2 3" id="KW-0479">Metal-binding</keyword>
<dbReference type="PROSITE" id="PS00086">
    <property type="entry name" value="CYTOCHROME_P450"/>
    <property type="match status" value="1"/>
</dbReference>
<dbReference type="PRINTS" id="PR00385">
    <property type="entry name" value="P450"/>
</dbReference>
<evidence type="ECO:0000256" key="2">
    <source>
        <dbReference type="PIRSR" id="PIRSR602401-1"/>
    </source>
</evidence>
<evidence type="ECO:0000256" key="3">
    <source>
        <dbReference type="RuleBase" id="RU000461"/>
    </source>
</evidence>
<dbReference type="SUPFAM" id="SSF48264">
    <property type="entry name" value="Cytochrome P450"/>
    <property type="match status" value="1"/>
</dbReference>
<reference evidence="5" key="1">
    <citation type="submission" date="2025-08" db="UniProtKB">
        <authorList>
            <consortium name="RefSeq"/>
        </authorList>
    </citation>
    <scope>IDENTIFICATION</scope>
</reference>
<dbReference type="AlphaFoldDB" id="A0A8B7ZC46"/>
<dbReference type="OMA" id="WKAQESK"/>
<dbReference type="InterPro" id="IPR001128">
    <property type="entry name" value="Cyt_P450"/>
</dbReference>
<dbReference type="GO" id="GO:0004497">
    <property type="term" value="F:monooxygenase activity"/>
    <property type="evidence" value="ECO:0007669"/>
    <property type="project" value="UniProtKB-KW"/>
</dbReference>
<name>A0A8B7ZC46_ACAPL</name>
<dbReference type="InterPro" id="IPR036396">
    <property type="entry name" value="Cyt_P450_sf"/>
</dbReference>
<dbReference type="PANTHER" id="PTHR24291">
    <property type="entry name" value="CYTOCHROME P450 FAMILY 4"/>
    <property type="match status" value="1"/>
</dbReference>
<dbReference type="GO" id="GO:0005506">
    <property type="term" value="F:iron ion binding"/>
    <property type="evidence" value="ECO:0007669"/>
    <property type="project" value="InterPro"/>
</dbReference>
<dbReference type="InterPro" id="IPR002401">
    <property type="entry name" value="Cyt_P450_E_grp-I"/>
</dbReference>
<keyword evidence="2 3" id="KW-0408">Iron</keyword>
<keyword evidence="3" id="KW-0503">Monooxygenase</keyword>
<keyword evidence="3" id="KW-0560">Oxidoreductase</keyword>
<protein>
    <submittedName>
        <fullName evidence="5">Phylloquinone omega-hydroxylase CYP4F11-like isoform X1</fullName>
    </submittedName>
</protein>
<comment type="similarity">
    <text evidence="1 3">Belongs to the cytochrome P450 family.</text>
</comment>